<dbReference type="SFLD" id="SFLDS00003">
    <property type="entry name" value="Haloacid_Dehalogenase"/>
    <property type="match status" value="1"/>
</dbReference>
<keyword evidence="7 8" id="KW-0472">Membrane</keyword>
<evidence type="ECO:0000256" key="5">
    <source>
        <dbReference type="ARBA" id="ARBA00022967"/>
    </source>
</evidence>
<dbReference type="SMART" id="SM00831">
    <property type="entry name" value="Cation_ATPase_N"/>
    <property type="match status" value="1"/>
</dbReference>
<accession>A0A0G0GMP2</accession>
<dbReference type="NCBIfam" id="TIGR01494">
    <property type="entry name" value="ATPase_P-type"/>
    <property type="match status" value="3"/>
</dbReference>
<dbReference type="GO" id="GO:0016887">
    <property type="term" value="F:ATP hydrolysis activity"/>
    <property type="evidence" value="ECO:0007669"/>
    <property type="project" value="InterPro"/>
</dbReference>
<dbReference type="STRING" id="1619046.US42_C0009G0010"/>
<dbReference type="InterPro" id="IPR023214">
    <property type="entry name" value="HAD_sf"/>
</dbReference>
<evidence type="ECO:0000256" key="2">
    <source>
        <dbReference type="ARBA" id="ARBA00022692"/>
    </source>
</evidence>
<dbReference type="InterPro" id="IPR008250">
    <property type="entry name" value="ATPase_P-typ_transduc_dom_A_sf"/>
</dbReference>
<keyword evidence="4" id="KW-0067">ATP-binding</keyword>
<dbReference type="PANTHER" id="PTHR42861">
    <property type="entry name" value="CALCIUM-TRANSPORTING ATPASE"/>
    <property type="match status" value="1"/>
</dbReference>
<keyword evidence="6 8" id="KW-1133">Transmembrane helix</keyword>
<evidence type="ECO:0000256" key="8">
    <source>
        <dbReference type="SAM" id="Phobius"/>
    </source>
</evidence>
<dbReference type="Gene3D" id="2.70.150.10">
    <property type="entry name" value="Calcium-transporting ATPase, cytoplasmic transduction domain A"/>
    <property type="match status" value="1"/>
</dbReference>
<dbReference type="InterPro" id="IPR001757">
    <property type="entry name" value="P_typ_ATPase"/>
</dbReference>
<feature type="transmembrane region" description="Helical" evidence="8">
    <location>
        <begin position="661"/>
        <end position="682"/>
    </location>
</feature>
<evidence type="ECO:0000256" key="1">
    <source>
        <dbReference type="ARBA" id="ARBA00004141"/>
    </source>
</evidence>
<dbReference type="InterPro" id="IPR006068">
    <property type="entry name" value="ATPase_P-typ_cation-transptr_C"/>
</dbReference>
<dbReference type="Gene3D" id="3.40.50.1000">
    <property type="entry name" value="HAD superfamily/HAD-like"/>
    <property type="match status" value="1"/>
</dbReference>
<dbReference type="InterPro" id="IPR018303">
    <property type="entry name" value="ATPase_P-typ_P_site"/>
</dbReference>
<feature type="transmembrane region" description="Helical" evidence="8">
    <location>
        <begin position="260"/>
        <end position="284"/>
    </location>
</feature>
<comment type="caution">
    <text evidence="10">The sequence shown here is derived from an EMBL/GenBank/DDBJ whole genome shotgun (WGS) entry which is preliminary data.</text>
</comment>
<dbReference type="SFLD" id="SFLDG00002">
    <property type="entry name" value="C1.7:_P-type_atpase_like"/>
    <property type="match status" value="1"/>
</dbReference>
<evidence type="ECO:0000256" key="6">
    <source>
        <dbReference type="ARBA" id="ARBA00022989"/>
    </source>
</evidence>
<evidence type="ECO:0000256" key="4">
    <source>
        <dbReference type="ARBA" id="ARBA00022840"/>
    </source>
</evidence>
<dbReference type="EMBL" id="LBSX01000009">
    <property type="protein sequence ID" value="KKQ27420.1"/>
    <property type="molecule type" value="Genomic_DNA"/>
</dbReference>
<dbReference type="PRINTS" id="PR00119">
    <property type="entry name" value="CATATPASE"/>
</dbReference>
<dbReference type="SUPFAM" id="SSF56784">
    <property type="entry name" value="HAD-like"/>
    <property type="match status" value="1"/>
</dbReference>
<dbReference type="SUPFAM" id="SSF81665">
    <property type="entry name" value="Calcium ATPase, transmembrane domain M"/>
    <property type="match status" value="1"/>
</dbReference>
<evidence type="ECO:0000313" key="11">
    <source>
        <dbReference type="Proteomes" id="UP000034849"/>
    </source>
</evidence>
<dbReference type="SFLD" id="SFLDF00027">
    <property type="entry name" value="p-type_atpase"/>
    <property type="match status" value="1"/>
</dbReference>
<protein>
    <submittedName>
        <fullName evidence="10">ATPase, P-type (Transporting), HAD superfamily, subfamily IC</fullName>
    </submittedName>
</protein>
<dbReference type="SUPFAM" id="SSF81653">
    <property type="entry name" value="Calcium ATPase, transduction domain A"/>
    <property type="match status" value="1"/>
</dbReference>
<dbReference type="Pfam" id="PF00702">
    <property type="entry name" value="Hydrolase"/>
    <property type="match status" value="1"/>
</dbReference>
<dbReference type="Gene3D" id="3.40.1110.10">
    <property type="entry name" value="Calcium-transporting ATPase, cytoplasmic domain N"/>
    <property type="match status" value="1"/>
</dbReference>
<name>A0A0G0GMP2_9BACT</name>
<evidence type="ECO:0000259" key="9">
    <source>
        <dbReference type="SMART" id="SM00831"/>
    </source>
</evidence>
<feature type="transmembrane region" description="Helical" evidence="8">
    <location>
        <begin position="805"/>
        <end position="823"/>
    </location>
</feature>
<reference evidence="10 11" key="1">
    <citation type="journal article" date="2015" name="Nature">
        <title>rRNA introns, odd ribosomes, and small enigmatic genomes across a large radiation of phyla.</title>
        <authorList>
            <person name="Brown C.T."/>
            <person name="Hug L.A."/>
            <person name="Thomas B.C."/>
            <person name="Sharon I."/>
            <person name="Castelle C.J."/>
            <person name="Singh A."/>
            <person name="Wilkins M.J."/>
            <person name="Williams K.H."/>
            <person name="Banfield J.F."/>
        </authorList>
    </citation>
    <scope>NUCLEOTIDE SEQUENCE [LARGE SCALE GENOMIC DNA]</scope>
</reference>
<dbReference type="Gene3D" id="1.20.1110.10">
    <property type="entry name" value="Calcium-transporting ATPase, transmembrane domain"/>
    <property type="match status" value="2"/>
</dbReference>
<proteinExistence type="predicted"/>
<feature type="transmembrane region" description="Helical" evidence="8">
    <location>
        <begin position="708"/>
        <end position="730"/>
    </location>
</feature>
<dbReference type="InterPro" id="IPR023298">
    <property type="entry name" value="ATPase_P-typ_TM_dom_sf"/>
</dbReference>
<dbReference type="Pfam" id="PF00690">
    <property type="entry name" value="Cation_ATPase_N"/>
    <property type="match status" value="1"/>
</dbReference>
<keyword evidence="2 8" id="KW-0812">Transmembrane</keyword>
<dbReference type="InterPro" id="IPR036412">
    <property type="entry name" value="HAD-like_sf"/>
</dbReference>
<dbReference type="PRINTS" id="PR00120">
    <property type="entry name" value="HATPASE"/>
</dbReference>
<dbReference type="AlphaFoldDB" id="A0A0G0GMP2"/>
<feature type="transmembrane region" description="Helical" evidence="8">
    <location>
        <begin position="71"/>
        <end position="87"/>
    </location>
</feature>
<sequence>MSEQIISNKQYKGLSTTEAENLLKQYGLNARKPGKQKTWIKRIIGIAGEPMMLLLIATAIVYYFLGDKLETVILLLSIIPIMLIEYFQESKTDEAIKVLDKMLTTYATVMRDGQVTKLETKFLVPNDLVYVIAGDKISADGYLLSSYGLQIDESILTGESVAVTKAEINNSEINEENQVYQSTLVIQGEGYFVVSQTGDQTKYGQLGNLLEKIQALKTPLQQKIYKLVRMIAIVAIFVAIAVGLMMTLKNGWISGLLSGLTMAMSLIPEEFPVVFSVFLIMGVWRMTKKKALVREMTMVELLGSASVICTDKTGTLTEGQMTLKKIYFDNELLTPEQAVHHEKDFKELIQTALLSLEQIAVDPIEIEAQRFARDLGIDVQKFYSEHILMQDAPFEAKNKLVSHIWKDKNDGYHQFTAGAPESIIKFSKLTATKKIEIEKVLEDNFSEGYRIIGIAKRAVEKDSKIILSDLDFVGLLIMSDPPRAGVKEAIDTCQKAGIRIIMITGDNKLTAHNIAEQIGMKHNEEIFDGTMLEKLDADALLYEVSHHDIFARVQPEQKYLIVEALQKNGEIVAMTGDGVNDAPALKKANIGISMGLRGTEVARSASGMVLMDDNFATIVNAIKEGRRIYDNLRQSFAFLFSFHIPIVGMAVLPLLLKQDLIFLPIHIIFLELICDPASVLGFEKEPARRNLMQELPRPTNEPLIKTHLWLKILIQGFSITAVCFFFYYHFAITHQNPELGRTAAFVSLVLCQVLLIMFGREWEQIKSNGLLLGISGIILLALTAIIFVPVIHSAFKMTSLTSKELLYIILGPIVVAVLDRLILKILPKQQKT</sequence>
<feature type="transmembrane region" description="Helical" evidence="8">
    <location>
        <begin position="742"/>
        <end position="758"/>
    </location>
</feature>
<dbReference type="Pfam" id="PF00122">
    <property type="entry name" value="E1-E2_ATPase"/>
    <property type="match status" value="1"/>
</dbReference>
<dbReference type="GO" id="GO:0016020">
    <property type="term" value="C:membrane"/>
    <property type="evidence" value="ECO:0007669"/>
    <property type="project" value="UniProtKB-SubCell"/>
</dbReference>
<keyword evidence="5" id="KW-1278">Translocase</keyword>
<feature type="transmembrane region" description="Helical" evidence="8">
    <location>
        <begin position="227"/>
        <end position="248"/>
    </location>
</feature>
<comment type="subcellular location">
    <subcellularLocation>
        <location evidence="1">Membrane</location>
        <topology evidence="1">Multi-pass membrane protein</topology>
    </subcellularLocation>
</comment>
<dbReference type="InterPro" id="IPR004014">
    <property type="entry name" value="ATPase_P-typ_cation-transptr_N"/>
</dbReference>
<organism evidence="10 11">
    <name type="scientific">Candidatus Magasanikbacteria bacterium GW2011_GWC2_37_14</name>
    <dbReference type="NCBI Taxonomy" id="1619046"/>
    <lineage>
        <taxon>Bacteria</taxon>
        <taxon>Candidatus Magasanikiibacteriota</taxon>
    </lineage>
</organism>
<dbReference type="FunFam" id="3.40.50.1000:FF:000083">
    <property type="entry name" value="Sodium/potassium-transporting ATPase subunit alpha"/>
    <property type="match status" value="1"/>
</dbReference>
<dbReference type="PROSITE" id="PS00154">
    <property type="entry name" value="ATPASE_E1_E2"/>
    <property type="match status" value="1"/>
</dbReference>
<feature type="domain" description="Cation-transporting P-type ATPase N-terminal" evidence="9">
    <location>
        <begin position="2"/>
        <end position="67"/>
    </location>
</feature>
<dbReference type="Pfam" id="PF00689">
    <property type="entry name" value="Cation_ATPase_C"/>
    <property type="match status" value="1"/>
</dbReference>
<feature type="transmembrane region" description="Helical" evidence="8">
    <location>
        <begin position="636"/>
        <end position="655"/>
    </location>
</feature>
<keyword evidence="3" id="KW-0547">Nucleotide-binding</keyword>
<feature type="transmembrane region" description="Helical" evidence="8">
    <location>
        <begin position="43"/>
        <end position="65"/>
    </location>
</feature>
<evidence type="ECO:0000313" key="10">
    <source>
        <dbReference type="EMBL" id="KKQ27420.1"/>
    </source>
</evidence>
<dbReference type="InterPro" id="IPR044492">
    <property type="entry name" value="P_typ_ATPase_HD_dom"/>
</dbReference>
<gene>
    <name evidence="10" type="ORF">US42_C0009G0010</name>
</gene>
<dbReference type="InterPro" id="IPR059000">
    <property type="entry name" value="ATPase_P-type_domA"/>
</dbReference>
<evidence type="ECO:0000256" key="7">
    <source>
        <dbReference type="ARBA" id="ARBA00023136"/>
    </source>
</evidence>
<dbReference type="GO" id="GO:0005524">
    <property type="term" value="F:ATP binding"/>
    <property type="evidence" value="ECO:0007669"/>
    <property type="project" value="UniProtKB-KW"/>
</dbReference>
<feature type="transmembrane region" description="Helical" evidence="8">
    <location>
        <begin position="770"/>
        <end position="793"/>
    </location>
</feature>
<dbReference type="SUPFAM" id="SSF81660">
    <property type="entry name" value="Metal cation-transporting ATPase, ATP-binding domain N"/>
    <property type="match status" value="1"/>
</dbReference>
<dbReference type="Proteomes" id="UP000034849">
    <property type="component" value="Unassembled WGS sequence"/>
</dbReference>
<evidence type="ECO:0000256" key="3">
    <source>
        <dbReference type="ARBA" id="ARBA00022741"/>
    </source>
</evidence>
<dbReference type="InterPro" id="IPR023299">
    <property type="entry name" value="ATPase_P-typ_cyto_dom_N"/>
</dbReference>